<sequence length="124" mass="13580">MSEFQDNVKLGDGAQFWAYVSPENETLKYVTKWQVKFEQADGNWSGIIDSDNPEEILQTPNLSGLFKVTVRASGHEFEEKTLTPKPGSNPDIGCSSNCTAIVGIVATEGGVGVNYWTTWNAICC</sequence>
<dbReference type="EMBL" id="UOGI01000249">
    <property type="protein sequence ID" value="VAX34077.1"/>
    <property type="molecule type" value="Genomic_DNA"/>
</dbReference>
<gene>
    <name evidence="1" type="ORF">MNBD_NITROSPIRAE03-1300</name>
</gene>
<dbReference type="AlphaFoldDB" id="A0A3B1DYK8"/>
<accession>A0A3B1DYK8</accession>
<organism evidence="1">
    <name type="scientific">hydrothermal vent metagenome</name>
    <dbReference type="NCBI Taxonomy" id="652676"/>
    <lineage>
        <taxon>unclassified sequences</taxon>
        <taxon>metagenomes</taxon>
        <taxon>ecological metagenomes</taxon>
    </lineage>
</organism>
<reference evidence="1" key="1">
    <citation type="submission" date="2018-06" db="EMBL/GenBank/DDBJ databases">
        <authorList>
            <person name="Zhirakovskaya E."/>
        </authorList>
    </citation>
    <scope>NUCLEOTIDE SEQUENCE</scope>
</reference>
<proteinExistence type="predicted"/>
<protein>
    <submittedName>
        <fullName evidence="1">Uncharacterized protein</fullName>
    </submittedName>
</protein>
<evidence type="ECO:0000313" key="1">
    <source>
        <dbReference type="EMBL" id="VAX34077.1"/>
    </source>
</evidence>
<name>A0A3B1DYK8_9ZZZZ</name>